<feature type="domain" description="DUF1980" evidence="4">
    <location>
        <begin position="148"/>
        <end position="242"/>
    </location>
</feature>
<dbReference type="InterPro" id="IPR048447">
    <property type="entry name" value="DUF1980_C"/>
</dbReference>
<keyword evidence="2" id="KW-1133">Transmembrane helix</keyword>
<proteinExistence type="predicted"/>
<dbReference type="Pfam" id="PF09323">
    <property type="entry name" value="DUF1980"/>
    <property type="match status" value="1"/>
</dbReference>
<keyword evidence="6" id="KW-1185">Reference proteome</keyword>
<sequence length="242" mass="25822">MSRETENALLLLIGVSTAIITITGAYTRYVKPGLLPYLAATAVLLIVLALAAIVRDIRHGRSEYEDEDDTHGAHDHPHSRGVVWLLLIPIALLAFVVPPAIRPDAASVTAVSTDVLRRPFPPLPDGTAPEISLPDALIRVAQDSAGTLDNRTITITGFTMREGDRTDLARVVIICCAADAQLARIHLSGPAAAQVTGYPDNTWIKVVGTIPAGQSDSSRSTIPTMTAHSVTRTDPPAHPYAY</sequence>
<feature type="domain" description="DUF1980" evidence="3">
    <location>
        <begin position="17"/>
        <end position="100"/>
    </location>
</feature>
<dbReference type="PANTHER" id="PTHR40047">
    <property type="entry name" value="UPF0703 PROTEIN YCGQ"/>
    <property type="match status" value="1"/>
</dbReference>
<evidence type="ECO:0000313" key="5">
    <source>
        <dbReference type="EMBL" id="KHO19750.1"/>
    </source>
</evidence>
<evidence type="ECO:0000259" key="4">
    <source>
        <dbReference type="Pfam" id="PF21537"/>
    </source>
</evidence>
<evidence type="ECO:0000313" key="6">
    <source>
        <dbReference type="Proteomes" id="UP000031004"/>
    </source>
</evidence>
<evidence type="ECO:0000256" key="1">
    <source>
        <dbReference type="SAM" id="MobiDB-lite"/>
    </source>
</evidence>
<feature type="compositionally biased region" description="Polar residues" evidence="1">
    <location>
        <begin position="214"/>
        <end position="232"/>
    </location>
</feature>
<evidence type="ECO:0000259" key="3">
    <source>
        <dbReference type="Pfam" id="PF09323"/>
    </source>
</evidence>
<feature type="transmembrane region" description="Helical" evidence="2">
    <location>
        <begin position="7"/>
        <end position="28"/>
    </location>
</feature>
<dbReference type="InterPro" id="IPR048493">
    <property type="entry name" value="DUF1980_N"/>
</dbReference>
<feature type="transmembrane region" description="Helical" evidence="2">
    <location>
        <begin position="34"/>
        <end position="54"/>
    </location>
</feature>
<keyword evidence="2" id="KW-0812">Transmembrane</keyword>
<reference evidence="5 6" key="1">
    <citation type="submission" date="2014-11" db="EMBL/GenBank/DDBJ databases">
        <title>Mycobacterium setense Manresensis Genome.</title>
        <authorList>
            <person name="Rech G."/>
            <person name="Sumoy L."/>
        </authorList>
    </citation>
    <scope>NUCLEOTIDE SEQUENCE [LARGE SCALE GENOMIC DNA]</scope>
    <source>
        <strain evidence="5 6">Manresensis</strain>
    </source>
</reference>
<protein>
    <recommendedName>
        <fullName evidence="7">TIGR03943 family protein</fullName>
    </recommendedName>
</protein>
<dbReference type="RefSeq" id="WP_039325634.1">
    <property type="nucleotide sequence ID" value="NZ_JTLZ01000012.1"/>
</dbReference>
<organism evidence="5 6">
    <name type="scientific">Mycolicibacterium setense</name>
    <dbReference type="NCBI Taxonomy" id="431269"/>
    <lineage>
        <taxon>Bacteria</taxon>
        <taxon>Bacillati</taxon>
        <taxon>Actinomycetota</taxon>
        <taxon>Actinomycetes</taxon>
        <taxon>Mycobacteriales</taxon>
        <taxon>Mycobacteriaceae</taxon>
        <taxon>Mycolicibacterium</taxon>
    </lineage>
</organism>
<accession>A0ABR4YM22</accession>
<dbReference type="Pfam" id="PF21537">
    <property type="entry name" value="DUF1980_C"/>
    <property type="match status" value="1"/>
</dbReference>
<name>A0ABR4YM22_9MYCO</name>
<keyword evidence="2" id="KW-0472">Membrane</keyword>
<dbReference type="EMBL" id="JTLZ01000012">
    <property type="protein sequence ID" value="KHO19750.1"/>
    <property type="molecule type" value="Genomic_DNA"/>
</dbReference>
<dbReference type="NCBIfam" id="TIGR03943">
    <property type="entry name" value="TIGR03943 family putative permease subunit"/>
    <property type="match status" value="1"/>
</dbReference>
<evidence type="ECO:0000256" key="2">
    <source>
        <dbReference type="SAM" id="Phobius"/>
    </source>
</evidence>
<feature type="region of interest" description="Disordered" evidence="1">
    <location>
        <begin position="214"/>
        <end position="242"/>
    </location>
</feature>
<dbReference type="PANTHER" id="PTHR40047:SF1">
    <property type="entry name" value="UPF0703 PROTEIN YCGQ"/>
    <property type="match status" value="1"/>
</dbReference>
<evidence type="ECO:0008006" key="7">
    <source>
        <dbReference type="Google" id="ProtNLM"/>
    </source>
</evidence>
<feature type="transmembrane region" description="Helical" evidence="2">
    <location>
        <begin position="82"/>
        <end position="101"/>
    </location>
</feature>
<gene>
    <name evidence="5" type="ORF">QQ44_24110</name>
</gene>
<dbReference type="InterPro" id="IPR015402">
    <property type="entry name" value="DUF1980"/>
</dbReference>
<dbReference type="InterPro" id="IPR052955">
    <property type="entry name" value="UPF0703_membrane_permease"/>
</dbReference>
<comment type="caution">
    <text evidence="5">The sequence shown here is derived from an EMBL/GenBank/DDBJ whole genome shotgun (WGS) entry which is preliminary data.</text>
</comment>
<dbReference type="Proteomes" id="UP000031004">
    <property type="component" value="Unassembled WGS sequence"/>
</dbReference>